<dbReference type="Pfam" id="PF07681">
    <property type="entry name" value="DoxX"/>
    <property type="match status" value="1"/>
</dbReference>
<dbReference type="InterPro" id="IPR051907">
    <property type="entry name" value="DoxX-like_oxidoreductase"/>
</dbReference>
<gene>
    <name evidence="8" type="ORF">A2G96_10970</name>
</gene>
<sequence length="139" mass="14074">MGGSQGSQDLGKALLRIVLGVLILMHGIAKVTGASGIGFVSKVVADAGLPAWVAYGVYLGEIVAPILLIIGLWSRLAALVVALNMLFAIGLVHTKELGMLSNTGGWALELQGMFLAAALAVALLGAGRLSVGGLNGKLN</sequence>
<feature type="transmembrane region" description="Helical" evidence="7">
    <location>
        <begin position="76"/>
        <end position="93"/>
    </location>
</feature>
<reference evidence="8 9" key="1">
    <citation type="submission" date="2016-03" db="EMBL/GenBank/DDBJ databases">
        <title>Complete genome sequence of a novel chlorpyrifos degrading bacterium, Cupriavidus nantongensis sp. X1.</title>
        <authorList>
            <person name="Fang L."/>
        </authorList>
    </citation>
    <scope>NUCLEOTIDE SEQUENCE [LARGE SCALE GENOMIC DNA]</scope>
    <source>
        <strain evidence="8 9">X1</strain>
    </source>
</reference>
<organism evidence="8 9">
    <name type="scientific">Cupriavidus nantongensis</name>
    <dbReference type="NCBI Taxonomy" id="1796606"/>
    <lineage>
        <taxon>Bacteria</taxon>
        <taxon>Pseudomonadati</taxon>
        <taxon>Pseudomonadota</taxon>
        <taxon>Betaproteobacteria</taxon>
        <taxon>Burkholderiales</taxon>
        <taxon>Burkholderiaceae</taxon>
        <taxon>Cupriavidus</taxon>
    </lineage>
</organism>
<dbReference type="Proteomes" id="UP000075238">
    <property type="component" value="Chromosome 1"/>
</dbReference>
<comment type="similarity">
    <text evidence="2">Belongs to the DoxX family.</text>
</comment>
<feature type="transmembrane region" description="Helical" evidence="7">
    <location>
        <begin position="113"/>
        <end position="131"/>
    </location>
</feature>
<dbReference type="InterPro" id="IPR032808">
    <property type="entry name" value="DoxX"/>
</dbReference>
<evidence type="ECO:0000313" key="8">
    <source>
        <dbReference type="EMBL" id="AMR78232.1"/>
    </source>
</evidence>
<evidence type="ECO:0000256" key="2">
    <source>
        <dbReference type="ARBA" id="ARBA00006679"/>
    </source>
</evidence>
<evidence type="ECO:0000256" key="6">
    <source>
        <dbReference type="ARBA" id="ARBA00023136"/>
    </source>
</evidence>
<keyword evidence="4 7" id="KW-0812">Transmembrane</keyword>
<name>A0A142JJH0_9BURK</name>
<proteinExistence type="inferred from homology"/>
<dbReference type="GO" id="GO:0005886">
    <property type="term" value="C:plasma membrane"/>
    <property type="evidence" value="ECO:0007669"/>
    <property type="project" value="UniProtKB-SubCell"/>
</dbReference>
<evidence type="ECO:0000313" key="9">
    <source>
        <dbReference type="Proteomes" id="UP000075238"/>
    </source>
</evidence>
<feature type="transmembrane region" description="Helical" evidence="7">
    <location>
        <begin position="12"/>
        <end position="29"/>
    </location>
</feature>
<dbReference type="STRING" id="1796606.A2G96_10970"/>
<keyword evidence="3" id="KW-1003">Cell membrane</keyword>
<accession>A0A142JJH0</accession>
<protein>
    <submittedName>
        <fullName evidence="8">GntR family transcriptional regulator</fullName>
    </submittedName>
</protein>
<comment type="subcellular location">
    <subcellularLocation>
        <location evidence="1">Cell membrane</location>
        <topology evidence="1">Multi-pass membrane protein</topology>
    </subcellularLocation>
</comment>
<feature type="transmembrane region" description="Helical" evidence="7">
    <location>
        <begin position="49"/>
        <end position="69"/>
    </location>
</feature>
<dbReference type="EMBL" id="CP014844">
    <property type="protein sequence ID" value="AMR78232.1"/>
    <property type="molecule type" value="Genomic_DNA"/>
</dbReference>
<dbReference type="OrthoDB" id="280866at2"/>
<evidence type="ECO:0000256" key="5">
    <source>
        <dbReference type="ARBA" id="ARBA00022989"/>
    </source>
</evidence>
<keyword evidence="9" id="KW-1185">Reference proteome</keyword>
<evidence type="ECO:0000256" key="1">
    <source>
        <dbReference type="ARBA" id="ARBA00004651"/>
    </source>
</evidence>
<evidence type="ECO:0000256" key="4">
    <source>
        <dbReference type="ARBA" id="ARBA00022692"/>
    </source>
</evidence>
<dbReference type="KEGG" id="cnan:A2G96_10970"/>
<dbReference type="RefSeq" id="WP_062799231.1">
    <property type="nucleotide sequence ID" value="NZ_CP014844.1"/>
</dbReference>
<dbReference type="PANTHER" id="PTHR33452">
    <property type="entry name" value="OXIDOREDUCTASE CATD-RELATED"/>
    <property type="match status" value="1"/>
</dbReference>
<keyword evidence="5 7" id="KW-1133">Transmembrane helix</keyword>
<evidence type="ECO:0000256" key="7">
    <source>
        <dbReference type="SAM" id="Phobius"/>
    </source>
</evidence>
<dbReference type="AlphaFoldDB" id="A0A142JJH0"/>
<evidence type="ECO:0000256" key="3">
    <source>
        <dbReference type="ARBA" id="ARBA00022475"/>
    </source>
</evidence>
<dbReference type="PANTHER" id="PTHR33452:SF1">
    <property type="entry name" value="INNER MEMBRANE PROTEIN YPHA-RELATED"/>
    <property type="match status" value="1"/>
</dbReference>
<keyword evidence="6 7" id="KW-0472">Membrane</keyword>